<dbReference type="GO" id="GO:0008408">
    <property type="term" value="F:3'-5' exonuclease activity"/>
    <property type="evidence" value="ECO:0007669"/>
    <property type="project" value="InterPro"/>
</dbReference>
<dbReference type="GO" id="GO:0006261">
    <property type="term" value="P:DNA-templated DNA replication"/>
    <property type="evidence" value="ECO:0007669"/>
    <property type="project" value="InterPro"/>
</dbReference>
<evidence type="ECO:0000256" key="10">
    <source>
        <dbReference type="ARBA" id="ARBA00022932"/>
    </source>
</evidence>
<dbReference type="SMART" id="SM00474">
    <property type="entry name" value="35EXOc"/>
    <property type="match status" value="1"/>
</dbReference>
<dbReference type="InterPro" id="IPR012337">
    <property type="entry name" value="RNaseH-like_sf"/>
</dbReference>
<dbReference type="GO" id="GO:0006302">
    <property type="term" value="P:double-strand break repair"/>
    <property type="evidence" value="ECO:0007669"/>
    <property type="project" value="TreeGrafter"/>
</dbReference>
<proteinExistence type="inferred from homology"/>
<dbReference type="PRINTS" id="PR00868">
    <property type="entry name" value="DNAPOLI"/>
</dbReference>
<comment type="catalytic activity">
    <reaction evidence="13">
        <text>DNA(n) + a 2'-deoxyribonucleoside 5'-triphosphate = DNA(n+1) + diphosphate</text>
        <dbReference type="Rhea" id="RHEA:22508"/>
        <dbReference type="Rhea" id="RHEA-COMP:17339"/>
        <dbReference type="Rhea" id="RHEA-COMP:17340"/>
        <dbReference type="ChEBI" id="CHEBI:33019"/>
        <dbReference type="ChEBI" id="CHEBI:61560"/>
        <dbReference type="ChEBI" id="CHEBI:173112"/>
        <dbReference type="EC" id="2.7.7.7"/>
    </reaction>
</comment>
<dbReference type="Gene3D" id="3.40.50.1010">
    <property type="entry name" value="5'-nuclease"/>
    <property type="match status" value="1"/>
</dbReference>
<dbReference type="Pfam" id="PF02739">
    <property type="entry name" value="5_3_exonuc_N"/>
    <property type="match status" value="1"/>
</dbReference>
<dbReference type="InterPro" id="IPR036397">
    <property type="entry name" value="RNaseH_sf"/>
</dbReference>
<dbReference type="NCBIfam" id="NF004397">
    <property type="entry name" value="PRK05755.1"/>
    <property type="match status" value="1"/>
</dbReference>
<evidence type="ECO:0000256" key="12">
    <source>
        <dbReference type="ARBA" id="ARBA00023204"/>
    </source>
</evidence>
<feature type="domain" description="5'-3' exonuclease" evidence="15">
    <location>
        <begin position="1"/>
        <end position="251"/>
    </location>
</feature>
<dbReference type="Gene3D" id="1.20.1060.10">
    <property type="entry name" value="Taq DNA Polymerase, Chain T, domain 4"/>
    <property type="match status" value="1"/>
</dbReference>
<dbReference type="SMART" id="SM00475">
    <property type="entry name" value="53EXOc"/>
    <property type="match status" value="1"/>
</dbReference>
<dbReference type="InterPro" id="IPR018320">
    <property type="entry name" value="DNA_polymerase_1"/>
</dbReference>
<dbReference type="InterPro" id="IPR020045">
    <property type="entry name" value="DNA_polI_H3TH"/>
</dbReference>
<evidence type="ECO:0000313" key="17">
    <source>
        <dbReference type="EMBL" id="SUZ60402.1"/>
    </source>
</evidence>
<protein>
    <recommendedName>
        <fullName evidence="2">DNA-directed DNA polymerase</fullName>
        <ecNumber evidence="2">2.7.7.7</ecNumber>
    </recommendedName>
</protein>
<accession>A0A381P0I4</accession>
<dbReference type="InterPro" id="IPR008918">
    <property type="entry name" value="HhH2"/>
</dbReference>
<evidence type="ECO:0000259" key="15">
    <source>
        <dbReference type="SMART" id="SM00475"/>
    </source>
</evidence>
<dbReference type="GO" id="GO:0003887">
    <property type="term" value="F:DNA-directed DNA polymerase activity"/>
    <property type="evidence" value="ECO:0007669"/>
    <property type="project" value="UniProtKB-KW"/>
</dbReference>
<dbReference type="Gene3D" id="3.30.70.370">
    <property type="match status" value="1"/>
</dbReference>
<reference evidence="17" key="1">
    <citation type="submission" date="2018-05" db="EMBL/GenBank/DDBJ databases">
        <authorList>
            <person name="Lanie J.A."/>
            <person name="Ng W.-L."/>
            <person name="Kazmierczak K.M."/>
            <person name="Andrzejewski T.M."/>
            <person name="Davidsen T.M."/>
            <person name="Wayne K.J."/>
            <person name="Tettelin H."/>
            <person name="Glass J.I."/>
            <person name="Rusch D."/>
            <person name="Podicherti R."/>
            <person name="Tsui H.-C.T."/>
            <person name="Winkler M.E."/>
        </authorList>
    </citation>
    <scope>NUCLEOTIDE SEQUENCE</scope>
</reference>
<dbReference type="CDD" id="cd06139">
    <property type="entry name" value="DNA_polA_I_Ecoli_like_exo"/>
    <property type="match status" value="1"/>
</dbReference>
<keyword evidence="9" id="KW-0269">Exonuclease</keyword>
<dbReference type="InterPro" id="IPR002298">
    <property type="entry name" value="DNA_polymerase_A"/>
</dbReference>
<keyword evidence="7" id="KW-0227">DNA damage</keyword>
<feature type="domain" description="DNA-directed DNA polymerase family A palm" evidence="16">
    <location>
        <begin position="646"/>
        <end position="853"/>
    </location>
</feature>
<dbReference type="SMART" id="SM00279">
    <property type="entry name" value="HhH2"/>
    <property type="match status" value="1"/>
</dbReference>
<dbReference type="CDD" id="cd09898">
    <property type="entry name" value="H3TH_53EXO"/>
    <property type="match status" value="1"/>
</dbReference>
<dbReference type="SUPFAM" id="SSF56672">
    <property type="entry name" value="DNA/RNA polymerases"/>
    <property type="match status" value="1"/>
</dbReference>
<dbReference type="NCBIfam" id="TIGR00593">
    <property type="entry name" value="pola"/>
    <property type="match status" value="1"/>
</dbReference>
<evidence type="ECO:0000256" key="7">
    <source>
        <dbReference type="ARBA" id="ARBA00022763"/>
    </source>
</evidence>
<dbReference type="SUPFAM" id="SSF47807">
    <property type="entry name" value="5' to 3' exonuclease, C-terminal subdomain"/>
    <property type="match status" value="1"/>
</dbReference>
<keyword evidence="11" id="KW-0238">DNA-binding</keyword>
<dbReference type="PANTHER" id="PTHR10133:SF27">
    <property type="entry name" value="DNA POLYMERASE NU"/>
    <property type="match status" value="1"/>
</dbReference>
<dbReference type="FunFam" id="1.10.150.20:FF:000003">
    <property type="entry name" value="DNA polymerase I"/>
    <property type="match status" value="1"/>
</dbReference>
<dbReference type="CDD" id="cd08637">
    <property type="entry name" value="DNA_pol_A_pol_I_C"/>
    <property type="match status" value="1"/>
</dbReference>
<dbReference type="InterPro" id="IPR001098">
    <property type="entry name" value="DNA-dir_DNA_pol_A_palm_dom"/>
</dbReference>
<feature type="domain" description="3'-5' exonuclease" evidence="14">
    <location>
        <begin position="293"/>
        <end position="483"/>
    </location>
</feature>
<dbReference type="CDD" id="cd09859">
    <property type="entry name" value="PIN_53EXO"/>
    <property type="match status" value="1"/>
</dbReference>
<dbReference type="EC" id="2.7.7.7" evidence="2"/>
<evidence type="ECO:0000256" key="6">
    <source>
        <dbReference type="ARBA" id="ARBA00022722"/>
    </source>
</evidence>
<dbReference type="InterPro" id="IPR019760">
    <property type="entry name" value="DNA-dir_DNA_pol_A_CS"/>
</dbReference>
<dbReference type="FunFam" id="1.10.150.20:FF:000002">
    <property type="entry name" value="DNA polymerase I"/>
    <property type="match status" value="1"/>
</dbReference>
<comment type="similarity">
    <text evidence="1">Belongs to the DNA polymerase type-A family.</text>
</comment>
<dbReference type="Pfam" id="PF00476">
    <property type="entry name" value="DNA_pol_A"/>
    <property type="match status" value="1"/>
</dbReference>
<dbReference type="Gene3D" id="1.10.150.20">
    <property type="entry name" value="5' to 3' exonuclease, C-terminal subdomain"/>
    <property type="match status" value="2"/>
</dbReference>
<sequence length="889" mass="101296">MVYRAHFAMIRSPLITSDGRHTSALFGFINSLFKLLRDESPDYLAAVFDGKEKTFRHKMYPEYKATREKMPDELREQLPYMWKLIEAMNIPRLEMAGYEADDIIGTLAMKARAAGLECRIISGDKDFMQLITDQILMHAPGKSGESIIYGPLEVEEKWGVPPERIIDLLGLMGDSSDNVPGVQGVGQKTAVKLLQEYGSFENILKHAGEVKNKRVREGLTQGVDDAHLSRELVTIKTDLDLPIEVEEMELGRFDFETMDQLFQELEFFRLQSQLDAFRGEENIKMVEEVEKDFVTVESSKELKTLVKTLKGAELISFDVESTSTDPMRAEIVGFSFAVMPDSGWYLPVLFPEKEKPLFGGNDDLLTVLAELKPILEDKSLSKCGQNIKYDMLIMKRHGIEVKGVQFDTMIAAHLIRPEAHSYKLDYLSQEHLRYTMQPITELIGSGKGQKRMDEVSLEDISFYAAEDADVCLQLVPIFQEKLEEVSLGKIYTDVEAPLLPTLVNMEYHGVYVDQKIMWEMSQWMEGQLDSFSTEIYNLAGTEFNINSPQQLATVLFDDLALPQVRKRSTDVNVLESLRTQHPLPEKILDYRKFQKLKSTYVDAIPEMIHPETGRIHSSFNQTVAATGRLSSSNPNFQNIPIRTEEGREIRKAFRPQEKGWTLFSADYSQIELRVMAHLSGDEMLRAAFEDGEDIHAHTAANIYGVPVDGVLPEMRRTAKIVNFGVMYGAGPFRLSQELGIPMNESKKIIDSYFERYAGIKQFIDEILVFARKEKYVKTMLGRRRYCHDIVDSNQRVRSAAERATVNMPIQGTAAEMIKLAMINIDGKLREQNFKTKMILQIHDELLFEVPDEEIDDVKDLVLSEMENALPLDVPVVVEWGVGESWYHAH</sequence>
<dbReference type="PANTHER" id="PTHR10133">
    <property type="entry name" value="DNA POLYMERASE I"/>
    <property type="match status" value="1"/>
</dbReference>
<keyword evidence="10" id="KW-0239">DNA-directed DNA polymerase</keyword>
<dbReference type="GO" id="GO:0008409">
    <property type="term" value="F:5'-3' exonuclease activity"/>
    <property type="evidence" value="ECO:0007669"/>
    <property type="project" value="InterPro"/>
</dbReference>
<evidence type="ECO:0000256" key="5">
    <source>
        <dbReference type="ARBA" id="ARBA00022705"/>
    </source>
</evidence>
<gene>
    <name evidence="17" type="ORF">METZ01_LOCUS13256</name>
</gene>
<keyword evidence="3" id="KW-0808">Transferase</keyword>
<dbReference type="PROSITE" id="PS00447">
    <property type="entry name" value="DNA_POLYMERASE_A"/>
    <property type="match status" value="1"/>
</dbReference>
<dbReference type="Gene3D" id="3.30.420.10">
    <property type="entry name" value="Ribonuclease H-like superfamily/Ribonuclease H"/>
    <property type="match status" value="1"/>
</dbReference>
<organism evidence="17">
    <name type="scientific">marine metagenome</name>
    <dbReference type="NCBI Taxonomy" id="408172"/>
    <lineage>
        <taxon>unclassified sequences</taxon>
        <taxon>metagenomes</taxon>
        <taxon>ecological metagenomes</taxon>
    </lineage>
</organism>
<keyword evidence="5" id="KW-0235">DNA replication</keyword>
<keyword evidence="4" id="KW-0548">Nucleotidyltransferase</keyword>
<dbReference type="InterPro" id="IPR002562">
    <property type="entry name" value="3'-5'_exonuclease_dom"/>
</dbReference>
<dbReference type="SUPFAM" id="SSF53098">
    <property type="entry name" value="Ribonuclease H-like"/>
    <property type="match status" value="1"/>
</dbReference>
<evidence type="ECO:0000256" key="3">
    <source>
        <dbReference type="ARBA" id="ARBA00022679"/>
    </source>
</evidence>
<dbReference type="AlphaFoldDB" id="A0A381P0I4"/>
<dbReference type="FunFam" id="1.20.1060.10:FF:000001">
    <property type="entry name" value="DNA polymerase I"/>
    <property type="match status" value="1"/>
</dbReference>
<dbReference type="Pfam" id="PF01367">
    <property type="entry name" value="5_3_exonuc"/>
    <property type="match status" value="1"/>
</dbReference>
<evidence type="ECO:0000259" key="16">
    <source>
        <dbReference type="SMART" id="SM00482"/>
    </source>
</evidence>
<evidence type="ECO:0000256" key="13">
    <source>
        <dbReference type="ARBA" id="ARBA00049244"/>
    </source>
</evidence>
<evidence type="ECO:0000256" key="4">
    <source>
        <dbReference type="ARBA" id="ARBA00022695"/>
    </source>
</evidence>
<dbReference type="SMART" id="SM00482">
    <property type="entry name" value="POLAc"/>
    <property type="match status" value="1"/>
</dbReference>
<dbReference type="EMBL" id="UINC01000741">
    <property type="protein sequence ID" value="SUZ60402.1"/>
    <property type="molecule type" value="Genomic_DNA"/>
</dbReference>
<evidence type="ECO:0000256" key="11">
    <source>
        <dbReference type="ARBA" id="ARBA00023125"/>
    </source>
</evidence>
<dbReference type="Pfam" id="PF01612">
    <property type="entry name" value="DNA_pol_A_exo1"/>
    <property type="match status" value="1"/>
</dbReference>
<dbReference type="SUPFAM" id="SSF88723">
    <property type="entry name" value="PIN domain-like"/>
    <property type="match status" value="1"/>
</dbReference>
<evidence type="ECO:0000256" key="2">
    <source>
        <dbReference type="ARBA" id="ARBA00012417"/>
    </source>
</evidence>
<dbReference type="InterPro" id="IPR020046">
    <property type="entry name" value="5-3_exonucl_a-hlix_arch_N"/>
</dbReference>
<keyword evidence="6" id="KW-0540">Nuclease</keyword>
<keyword evidence="12" id="KW-0234">DNA repair</keyword>
<dbReference type="InterPro" id="IPR002421">
    <property type="entry name" value="5-3_exonuclease"/>
</dbReference>
<name>A0A381P0I4_9ZZZZ</name>
<evidence type="ECO:0000256" key="8">
    <source>
        <dbReference type="ARBA" id="ARBA00022801"/>
    </source>
</evidence>
<dbReference type="InterPro" id="IPR043502">
    <property type="entry name" value="DNA/RNA_pol_sf"/>
</dbReference>
<dbReference type="InterPro" id="IPR029060">
    <property type="entry name" value="PIN-like_dom_sf"/>
</dbReference>
<evidence type="ECO:0000256" key="1">
    <source>
        <dbReference type="ARBA" id="ARBA00007705"/>
    </source>
</evidence>
<evidence type="ECO:0000259" key="14">
    <source>
        <dbReference type="SMART" id="SM00474"/>
    </source>
</evidence>
<keyword evidence="8" id="KW-0378">Hydrolase</keyword>
<dbReference type="GO" id="GO:0003677">
    <property type="term" value="F:DNA binding"/>
    <property type="evidence" value="ECO:0007669"/>
    <property type="project" value="UniProtKB-KW"/>
</dbReference>
<evidence type="ECO:0000256" key="9">
    <source>
        <dbReference type="ARBA" id="ARBA00022839"/>
    </source>
</evidence>
<dbReference type="InterPro" id="IPR036279">
    <property type="entry name" value="5-3_exonuclease_C_sf"/>
</dbReference>